<dbReference type="Pfam" id="PF06985">
    <property type="entry name" value="HET"/>
    <property type="match status" value="1"/>
</dbReference>
<evidence type="ECO:0000259" key="1">
    <source>
        <dbReference type="Pfam" id="PF06985"/>
    </source>
</evidence>
<evidence type="ECO:0000313" key="2">
    <source>
        <dbReference type="EMBL" id="KAK0648111.1"/>
    </source>
</evidence>
<dbReference type="AlphaFoldDB" id="A0AA40CQX3"/>
<reference evidence="2" key="1">
    <citation type="submission" date="2023-06" db="EMBL/GenBank/DDBJ databases">
        <title>Genome-scale phylogeny and comparative genomics of the fungal order Sordariales.</title>
        <authorList>
            <consortium name="Lawrence Berkeley National Laboratory"/>
            <person name="Hensen N."/>
            <person name="Bonometti L."/>
            <person name="Westerberg I."/>
            <person name="Brannstrom I.O."/>
            <person name="Guillou S."/>
            <person name="Cros-Aarteil S."/>
            <person name="Calhoun S."/>
            <person name="Haridas S."/>
            <person name="Kuo A."/>
            <person name="Mondo S."/>
            <person name="Pangilinan J."/>
            <person name="Riley R."/>
            <person name="Labutti K."/>
            <person name="Andreopoulos B."/>
            <person name="Lipzen A."/>
            <person name="Chen C."/>
            <person name="Yanf M."/>
            <person name="Daum C."/>
            <person name="Ng V."/>
            <person name="Clum A."/>
            <person name="Steindorff A."/>
            <person name="Ohm R."/>
            <person name="Martin F."/>
            <person name="Silar P."/>
            <person name="Natvig D."/>
            <person name="Lalanne C."/>
            <person name="Gautier V."/>
            <person name="Ament-Velasquez S.L."/>
            <person name="Kruys A."/>
            <person name="Hutchinson M.I."/>
            <person name="Powell A.J."/>
            <person name="Barry K."/>
            <person name="Miller A.N."/>
            <person name="Grigoriev I.V."/>
            <person name="Debuchy R."/>
            <person name="Gladieux P."/>
            <person name="Thoren M.H."/>
            <person name="Johannesson H."/>
        </authorList>
    </citation>
    <scope>NUCLEOTIDE SEQUENCE</scope>
    <source>
        <strain evidence="2">SMH2532-1</strain>
    </source>
</reference>
<dbReference type="PANTHER" id="PTHR33112">
    <property type="entry name" value="DOMAIN PROTEIN, PUTATIVE-RELATED"/>
    <property type="match status" value="1"/>
</dbReference>
<accession>A0AA40CQX3</accession>
<gene>
    <name evidence="2" type="ORF">B0T16DRAFT_444280</name>
</gene>
<comment type="caution">
    <text evidence="2">The sequence shown here is derived from an EMBL/GenBank/DDBJ whole genome shotgun (WGS) entry which is preliminary data.</text>
</comment>
<sequence>MGTSPDTSFYRCIDIPTAAAMANQCAMLSQLRDFADFFLPDRDSTSGQFGGPSIPLPPFPWLQACAKTGCELCTVLTASANTNFGYEELWSGTGIRLKRAALDPHQSVQLFIGMDDFSRTFFYRIPEPWRHLPPARLSQPTSQKRDVDLMRIWLETCRADHGECRSVRHTSFSPTRLVDTNAFDGSNDVRVVELHKDAAASRDDAVEWLALSHCWGPPSQGPTKTTTANLAQRLCRIPFSSLSQTFQDAVKTTKDLGYRYIWIDSLCIIQDDHHDWKREAKTMRDIYAGSICTLCALSSENSSHGCRVNGTGVPSAKGMSRFADFDIGNMRIRFFEREPTYWHQECGDNPYKFENYDRYLQSPLNTRAWTLQERELAPRKILFSQNMLLWECKTRKGSSELPWHERVFDIDERPNLVLLNEDEGAADRRPAGGMRERWYSLVEDYSTRFMTMEADKLVAIAGLSDMISANLPGFQEQDYVSGMFTQHMPACLLWQTWSHHRQIHGQVASILGAFQPRRPMVYRAPSWSWASVDGEVSYQSQRLSHGSSAVAAQLATFRQVEVWPMTTGPARVALTLRGRVAPAQFRYERVPLLTGSAHVVGWETGIRLLQSESGNTVGGFFPDIITEVQFVDQIFCLAIQAETFHPVLEEPHDLHNDGHSRAEEDFGSRSLCMGLALVENEEPSGTNTFRRVGLIRWVKSEVFLGVEEQAVVIV</sequence>
<dbReference type="InterPro" id="IPR010730">
    <property type="entry name" value="HET"/>
</dbReference>
<organism evidence="2 3">
    <name type="scientific">Cercophora newfieldiana</name>
    <dbReference type="NCBI Taxonomy" id="92897"/>
    <lineage>
        <taxon>Eukaryota</taxon>
        <taxon>Fungi</taxon>
        <taxon>Dikarya</taxon>
        <taxon>Ascomycota</taxon>
        <taxon>Pezizomycotina</taxon>
        <taxon>Sordariomycetes</taxon>
        <taxon>Sordariomycetidae</taxon>
        <taxon>Sordariales</taxon>
        <taxon>Lasiosphaeriaceae</taxon>
        <taxon>Cercophora</taxon>
    </lineage>
</organism>
<dbReference type="Proteomes" id="UP001174936">
    <property type="component" value="Unassembled WGS sequence"/>
</dbReference>
<proteinExistence type="predicted"/>
<dbReference type="PANTHER" id="PTHR33112:SF16">
    <property type="entry name" value="HETEROKARYON INCOMPATIBILITY DOMAIN-CONTAINING PROTEIN"/>
    <property type="match status" value="1"/>
</dbReference>
<name>A0AA40CQX3_9PEZI</name>
<keyword evidence="3" id="KW-1185">Reference proteome</keyword>
<feature type="domain" description="Heterokaryon incompatibility" evidence="1">
    <location>
        <begin position="208"/>
        <end position="373"/>
    </location>
</feature>
<protein>
    <submittedName>
        <fullName evidence="2">Heterokaryon incompatibility protein-domain-containing protein</fullName>
    </submittedName>
</protein>
<dbReference type="EMBL" id="JAULSV010000003">
    <property type="protein sequence ID" value="KAK0648111.1"/>
    <property type="molecule type" value="Genomic_DNA"/>
</dbReference>
<evidence type="ECO:0000313" key="3">
    <source>
        <dbReference type="Proteomes" id="UP001174936"/>
    </source>
</evidence>